<dbReference type="RefSeq" id="WP_344432926.1">
    <property type="nucleotide sequence ID" value="NZ_BAAASL010000002.1"/>
</dbReference>
<keyword evidence="1" id="KW-0732">Signal</keyword>
<evidence type="ECO:0000256" key="1">
    <source>
        <dbReference type="SAM" id="SignalP"/>
    </source>
</evidence>
<dbReference type="Proteomes" id="UP001500886">
    <property type="component" value="Unassembled WGS sequence"/>
</dbReference>
<feature type="chain" id="PRO_5047400513" description="Secreted protein" evidence="1">
    <location>
        <begin position="29"/>
        <end position="148"/>
    </location>
</feature>
<evidence type="ECO:0000313" key="3">
    <source>
        <dbReference type="Proteomes" id="UP001500886"/>
    </source>
</evidence>
<dbReference type="EMBL" id="BAAASL010000002">
    <property type="protein sequence ID" value="GAA2708395.1"/>
    <property type="molecule type" value="Genomic_DNA"/>
</dbReference>
<evidence type="ECO:0008006" key="4">
    <source>
        <dbReference type="Google" id="ProtNLM"/>
    </source>
</evidence>
<keyword evidence="3" id="KW-1185">Reference proteome</keyword>
<feature type="signal peptide" evidence="1">
    <location>
        <begin position="1"/>
        <end position="28"/>
    </location>
</feature>
<reference evidence="2 3" key="1">
    <citation type="journal article" date="2019" name="Int. J. Syst. Evol. Microbiol.">
        <title>The Global Catalogue of Microorganisms (GCM) 10K type strain sequencing project: providing services to taxonomists for standard genome sequencing and annotation.</title>
        <authorList>
            <consortium name="The Broad Institute Genomics Platform"/>
            <consortium name="The Broad Institute Genome Sequencing Center for Infectious Disease"/>
            <person name="Wu L."/>
            <person name="Ma J."/>
        </authorList>
    </citation>
    <scope>NUCLEOTIDE SEQUENCE [LARGE SCALE GENOMIC DNA]</scope>
    <source>
        <strain evidence="2 3">JCM 4542</strain>
    </source>
</reference>
<accession>A0ABN3TMT2</accession>
<organism evidence="2 3">
    <name type="scientific">Streptomyces luteosporeus</name>
    <dbReference type="NCBI Taxonomy" id="173856"/>
    <lineage>
        <taxon>Bacteria</taxon>
        <taxon>Bacillati</taxon>
        <taxon>Actinomycetota</taxon>
        <taxon>Actinomycetes</taxon>
        <taxon>Kitasatosporales</taxon>
        <taxon>Streptomycetaceae</taxon>
        <taxon>Streptomyces</taxon>
    </lineage>
</organism>
<comment type="caution">
    <text evidence="2">The sequence shown here is derived from an EMBL/GenBank/DDBJ whole genome shotgun (WGS) entry which is preliminary data.</text>
</comment>
<evidence type="ECO:0000313" key="2">
    <source>
        <dbReference type="EMBL" id="GAA2708395.1"/>
    </source>
</evidence>
<name>A0ABN3TMT2_9ACTN</name>
<gene>
    <name evidence="2" type="ORF">GCM10010315_04690</name>
</gene>
<proteinExistence type="predicted"/>
<sequence>MKRTTLRAAGVSVLTAVALGAAAPAALAAGTTGTPSVEVRKIFTGNGIVASLDVSFDYVCNADTERLDVTLLSAPAGRKPVFLTATKTKGDLQCDGKKHTGLAEWHDLVDANVPARATLELYGKGNLLQTPLVEKTMKPGPGRLPFGD</sequence>
<protein>
    <recommendedName>
        <fullName evidence="4">Secreted protein</fullName>
    </recommendedName>
</protein>